<dbReference type="OrthoDB" id="9912659at2"/>
<name>A0A4U7BJC1_9BACT</name>
<sequence>MNLEFSKETQHFLTNYCKDNNLSEKEVLELALSCLEHKIRIDSYKKDVELYNQGKLKTLDFDETFDDIRKDLE</sequence>
<accession>A0A4U7BJC1</accession>
<protein>
    <recommendedName>
        <fullName evidence="3">CopG family transcriptional regulator</fullName>
    </recommendedName>
</protein>
<evidence type="ECO:0008006" key="3">
    <source>
        <dbReference type="Google" id="ProtNLM"/>
    </source>
</evidence>
<keyword evidence="2" id="KW-1185">Reference proteome</keyword>
<proteinExistence type="predicted"/>
<reference evidence="1 2" key="1">
    <citation type="submission" date="2018-05" db="EMBL/GenBank/DDBJ databases">
        <title>Novel Campyloabacter and Helicobacter Species and Strains.</title>
        <authorList>
            <person name="Mannion A.J."/>
            <person name="Shen Z."/>
            <person name="Fox J.G."/>
        </authorList>
    </citation>
    <scope>NUCLEOTIDE SEQUENCE [LARGE SCALE GENOMIC DNA]</scope>
    <source>
        <strain evidence="2">MIT17-670</strain>
    </source>
</reference>
<organism evidence="1 2">
    <name type="scientific">Campylobacter aviculae</name>
    <dbReference type="NCBI Taxonomy" id="2510190"/>
    <lineage>
        <taxon>Bacteria</taxon>
        <taxon>Pseudomonadati</taxon>
        <taxon>Campylobacterota</taxon>
        <taxon>Epsilonproteobacteria</taxon>
        <taxon>Campylobacterales</taxon>
        <taxon>Campylobacteraceae</taxon>
        <taxon>Campylobacter</taxon>
    </lineage>
</organism>
<evidence type="ECO:0000313" key="2">
    <source>
        <dbReference type="Proteomes" id="UP000310353"/>
    </source>
</evidence>
<dbReference type="RefSeq" id="WP_137622523.1">
    <property type="nucleotide sequence ID" value="NZ_NXMA01000009.1"/>
</dbReference>
<dbReference type="EMBL" id="NXMA01000009">
    <property type="protein sequence ID" value="TKX31669.1"/>
    <property type="molecule type" value="Genomic_DNA"/>
</dbReference>
<dbReference type="Proteomes" id="UP000310353">
    <property type="component" value="Unassembled WGS sequence"/>
</dbReference>
<comment type="caution">
    <text evidence="1">The sequence shown here is derived from an EMBL/GenBank/DDBJ whole genome shotgun (WGS) entry which is preliminary data.</text>
</comment>
<gene>
    <name evidence="1" type="ORF">CQA76_06050</name>
</gene>
<dbReference type="AlphaFoldDB" id="A0A4U7BJC1"/>
<evidence type="ECO:0000313" key="1">
    <source>
        <dbReference type="EMBL" id="TKX31669.1"/>
    </source>
</evidence>